<dbReference type="EMBL" id="CAJPWZ010001865">
    <property type="protein sequence ID" value="CAG2225975.1"/>
    <property type="molecule type" value="Genomic_DNA"/>
</dbReference>
<dbReference type="InterPro" id="IPR008705">
    <property type="entry name" value="Nanos/Xcar2"/>
</dbReference>
<dbReference type="Gene3D" id="4.10.60.30">
    <property type="entry name" value="Nanos, RNA-binding domain"/>
    <property type="match status" value="1"/>
</dbReference>
<dbReference type="AlphaFoldDB" id="A0A8S3SYG9"/>
<evidence type="ECO:0000256" key="7">
    <source>
        <dbReference type="ARBA" id="ARBA00022884"/>
    </source>
</evidence>
<dbReference type="Proteomes" id="UP000683360">
    <property type="component" value="Unassembled WGS sequence"/>
</dbReference>
<dbReference type="InterPro" id="IPR038129">
    <property type="entry name" value="Nanos_sf"/>
</dbReference>
<proteinExistence type="inferred from homology"/>
<name>A0A8S3SYG9_MYTED</name>
<evidence type="ECO:0000256" key="1">
    <source>
        <dbReference type="ARBA" id="ARBA00004496"/>
    </source>
</evidence>
<organism evidence="10 11">
    <name type="scientific">Mytilus edulis</name>
    <name type="common">Blue mussel</name>
    <dbReference type="NCBI Taxonomy" id="6550"/>
    <lineage>
        <taxon>Eukaryota</taxon>
        <taxon>Metazoa</taxon>
        <taxon>Spiralia</taxon>
        <taxon>Lophotrochozoa</taxon>
        <taxon>Mollusca</taxon>
        <taxon>Bivalvia</taxon>
        <taxon>Autobranchia</taxon>
        <taxon>Pteriomorphia</taxon>
        <taxon>Mytilida</taxon>
        <taxon>Mytiloidea</taxon>
        <taxon>Mytilidae</taxon>
        <taxon>Mytilinae</taxon>
        <taxon>Mytilus</taxon>
    </lineage>
</organism>
<evidence type="ECO:0000256" key="6">
    <source>
        <dbReference type="ARBA" id="ARBA00022845"/>
    </source>
</evidence>
<keyword evidence="4 8" id="KW-0863">Zinc-finger</keyword>
<keyword evidence="2" id="KW-0963">Cytoplasm</keyword>
<dbReference type="GO" id="GO:0006417">
    <property type="term" value="P:regulation of translation"/>
    <property type="evidence" value="ECO:0007669"/>
    <property type="project" value="UniProtKB-UniRule"/>
</dbReference>
<evidence type="ECO:0000313" key="10">
    <source>
        <dbReference type="EMBL" id="CAG2225975.1"/>
    </source>
</evidence>
<dbReference type="PROSITE" id="PS51522">
    <property type="entry name" value="ZF_NANOS"/>
    <property type="match status" value="1"/>
</dbReference>
<accession>A0A8S3SYG9</accession>
<dbReference type="PANTHER" id="PTHR12887">
    <property type="entry name" value="NANOS PROTEIN"/>
    <property type="match status" value="1"/>
</dbReference>
<evidence type="ECO:0000313" key="11">
    <source>
        <dbReference type="Proteomes" id="UP000683360"/>
    </source>
</evidence>
<comment type="subcellular location">
    <subcellularLocation>
        <location evidence="1">Cytoplasm</location>
    </subcellularLocation>
</comment>
<evidence type="ECO:0000256" key="5">
    <source>
        <dbReference type="ARBA" id="ARBA00022833"/>
    </source>
</evidence>
<dbReference type="Pfam" id="PF05741">
    <property type="entry name" value="zf-nanos"/>
    <property type="match status" value="1"/>
</dbReference>
<dbReference type="OrthoDB" id="10010129at2759"/>
<dbReference type="GO" id="GO:0003723">
    <property type="term" value="F:RNA binding"/>
    <property type="evidence" value="ECO:0007669"/>
    <property type="project" value="UniProtKB-UniRule"/>
</dbReference>
<keyword evidence="6 8" id="KW-0810">Translation regulation</keyword>
<evidence type="ECO:0000256" key="4">
    <source>
        <dbReference type="ARBA" id="ARBA00022771"/>
    </source>
</evidence>
<evidence type="ECO:0000256" key="3">
    <source>
        <dbReference type="ARBA" id="ARBA00022723"/>
    </source>
</evidence>
<keyword evidence="11" id="KW-1185">Reference proteome</keyword>
<sequence length="215" mass="25061">MSFLNQYQPSFGEENNNCLWNTQNDNGMCSNFKFLESLILPVISDEDFNDGFMDTTNYLDTRRDIFDTEEQTQNLDSIRRDALEVNEFRRNGFECDLDDLDAYQVQLRRQSVHDRISVKKENNSIVLEVMAFKEKKKALRRAKSKKNCVFCKNNGESTAVYTSHVLKDGDGKTTCPVLRKYTCPLCGKTGDEAHTIKYCQRMKHKNMHFELESYV</sequence>
<evidence type="ECO:0000256" key="8">
    <source>
        <dbReference type="PROSITE-ProRule" id="PRU00855"/>
    </source>
</evidence>
<protein>
    <submittedName>
        <fullName evidence="10">NANOS1</fullName>
    </submittedName>
</protein>
<evidence type="ECO:0000259" key="9">
    <source>
        <dbReference type="PROSITE" id="PS51522"/>
    </source>
</evidence>
<keyword evidence="7 8" id="KW-0694">RNA-binding</keyword>
<keyword evidence="3" id="KW-0479">Metal-binding</keyword>
<comment type="caution">
    <text evidence="10">The sequence shown here is derived from an EMBL/GenBank/DDBJ whole genome shotgun (WGS) entry which is preliminary data.</text>
</comment>
<keyword evidence="5" id="KW-0862">Zinc</keyword>
<dbReference type="GO" id="GO:0005737">
    <property type="term" value="C:cytoplasm"/>
    <property type="evidence" value="ECO:0007669"/>
    <property type="project" value="UniProtKB-SubCell"/>
</dbReference>
<evidence type="ECO:0000256" key="2">
    <source>
        <dbReference type="ARBA" id="ARBA00022490"/>
    </source>
</evidence>
<gene>
    <name evidence="10" type="ORF">MEDL_39090</name>
</gene>
<feature type="domain" description="Nanos-type" evidence="9">
    <location>
        <begin position="147"/>
        <end position="201"/>
    </location>
</feature>
<dbReference type="GO" id="GO:0008270">
    <property type="term" value="F:zinc ion binding"/>
    <property type="evidence" value="ECO:0007669"/>
    <property type="project" value="UniProtKB-KW"/>
</dbReference>
<reference evidence="10" key="1">
    <citation type="submission" date="2021-03" db="EMBL/GenBank/DDBJ databases">
        <authorList>
            <person name="Bekaert M."/>
        </authorList>
    </citation>
    <scope>NUCLEOTIDE SEQUENCE</scope>
</reference>
<comment type="similarity">
    <text evidence="8">Belongs to the nanos family.</text>
</comment>
<dbReference type="InterPro" id="IPR024161">
    <property type="entry name" value="Znf_nanos-typ"/>
</dbReference>